<feature type="domain" description="ASPIC/UnbV" evidence="2">
    <location>
        <begin position="532"/>
        <end position="598"/>
    </location>
</feature>
<evidence type="ECO:0000256" key="1">
    <source>
        <dbReference type="ARBA" id="ARBA00022729"/>
    </source>
</evidence>
<dbReference type="InterPro" id="IPR013517">
    <property type="entry name" value="FG-GAP"/>
</dbReference>
<evidence type="ECO:0000313" key="4">
    <source>
        <dbReference type="Proteomes" id="UP000610931"/>
    </source>
</evidence>
<name>A0A8J7LT14_9FLAO</name>
<dbReference type="Proteomes" id="UP000610931">
    <property type="component" value="Unassembled WGS sequence"/>
</dbReference>
<dbReference type="InterPro" id="IPR027039">
    <property type="entry name" value="Crtac1"/>
</dbReference>
<dbReference type="Pfam" id="PF13517">
    <property type="entry name" value="FG-GAP_3"/>
    <property type="match status" value="5"/>
</dbReference>
<dbReference type="Pfam" id="PF07593">
    <property type="entry name" value="UnbV_ASPIC"/>
    <property type="match status" value="1"/>
</dbReference>
<dbReference type="EMBL" id="JAELVQ010000006">
    <property type="protein sequence ID" value="MBJ6367776.1"/>
    <property type="molecule type" value="Genomic_DNA"/>
</dbReference>
<reference evidence="3" key="1">
    <citation type="submission" date="2020-12" db="EMBL/GenBank/DDBJ databases">
        <title>Snuella sp. nov., isolated from sediment in Incheon.</title>
        <authorList>
            <person name="Kim W."/>
        </authorList>
    </citation>
    <scope>NUCLEOTIDE SEQUENCE</scope>
    <source>
        <strain evidence="3">CAU 1569</strain>
    </source>
</reference>
<accession>A0A8J7LT14</accession>
<dbReference type="PANTHER" id="PTHR16026:SF0">
    <property type="entry name" value="CARTILAGE ACIDIC PROTEIN 1"/>
    <property type="match status" value="1"/>
</dbReference>
<organism evidence="3 4">
    <name type="scientific">Snuella sedimenti</name>
    <dbReference type="NCBI Taxonomy" id="2798802"/>
    <lineage>
        <taxon>Bacteria</taxon>
        <taxon>Pseudomonadati</taxon>
        <taxon>Bacteroidota</taxon>
        <taxon>Flavobacteriia</taxon>
        <taxon>Flavobacteriales</taxon>
        <taxon>Flavobacteriaceae</taxon>
        <taxon>Snuella</taxon>
    </lineage>
</organism>
<proteinExistence type="predicted"/>
<protein>
    <submittedName>
        <fullName evidence="3">VCBS repeat-containing protein</fullName>
    </submittedName>
</protein>
<dbReference type="RefSeq" id="WP_199114545.1">
    <property type="nucleotide sequence ID" value="NZ_JAELVQ010000006.1"/>
</dbReference>
<evidence type="ECO:0000259" key="2">
    <source>
        <dbReference type="Pfam" id="PF07593"/>
    </source>
</evidence>
<gene>
    <name evidence="3" type="ORF">JF259_06730</name>
</gene>
<dbReference type="SUPFAM" id="SSF69318">
    <property type="entry name" value="Integrin alpha N-terminal domain"/>
    <property type="match status" value="2"/>
</dbReference>
<dbReference type="AlphaFoldDB" id="A0A8J7LT14"/>
<comment type="caution">
    <text evidence="3">The sequence shown here is derived from an EMBL/GenBank/DDBJ whole genome shotgun (WGS) entry which is preliminary data.</text>
</comment>
<sequence length="1111" mass="124016">MKQLYFVFFVLFTFKFCVSQNKTPIFTLVDQQHSGIDFQNEIEETLAFNYYQYMHMYMGSGVATGDFNNDGLPDIFFSSNTGSNKLYINQGDFKFRDITEIAKVSGEGGFYTGVTTVDINNDGWLDIYVSCSGPEDRSIQKNLLFVNNKDLTFTESSMAYGLSEHRSHSIQANFFDYDNDGDLDVYIVNTPVKFSLANEVTNVKDIYRNSGNKFYGGADKLYRNNGNQTFTDVTEASGIYPDIFFGLNAAVSDFNNDGWMDIFVSNDFAGPDYLYMNNGDGTFTEKAKTFFSHITNFSMGADVGDVNNDGYQDLFVLDMLPEDYKRSKTSMTMMPRELMYNMVDSGYHWQYMHNVLQINSGMFKEGMPAFSDLAYFSGIENTDWSWSCLLADFDNDGLTDIHVTNGILRDVTNVDSKLKDKSYFNDLKQQRVQATEEHLKTSRGFYPSVKLSNYLFKNNGDFVFEDVSTKENVGPPSFSNGSAYADFDNDGDLDLVCNNVNDNAFLFENLTDRKNSNYIKIKCKGTTMNPFGLGAKVKIVINNEVQVKELHATRGYFSASEPILHFGLGDNKVIDRLEVNWPDGKMQNLSSVKANQTLILDYADAIEVTKEISAIMPIFKDANNRFSERINCTDIPYDDFKEQLLLPHKLSSQGPCAVKGDFNSDGLEDFYVGGAAGFSGTLYLQEASGHFKIKEVSDFNTDKDSEDTAVAVFDANGDGHLDLYVASGSYEMPNNSPLLNDRLYLNDGKSNFTKANKTIPQLTNYASTVVSLDFDNDGDMDIFVGGHVEQGQYPFSASSYLLENNNGKFIDVTKTHGTTFLDLGILTSIVATDFNGDGYTDIIAVGEWMPITFLENNKGIFKNKTTQYGFSDTSGWWNTIIAADIDQDGDMDYVVGNLGLNYKFHASKQKPFHVYGSDFDNTGSMDIVLAKNIDADLFPVRGKMCSSEQMPFINEKFKTFNAFANADLSDIYGSAMLEEALHLEAKEFRSVMIINTKKGFVIEHLPKEAQFSTVNGIVCGDFDLDGINDLLLAGNKYEAEVETSRADAGMGVYLKGKGNADFEYISSKKSGFFVPGNIKSILDIRAGDNTLIVVGENNAVIKGVVNNNKKP</sequence>
<dbReference type="InterPro" id="IPR011519">
    <property type="entry name" value="UnbV_ASPIC"/>
</dbReference>
<evidence type="ECO:0000313" key="3">
    <source>
        <dbReference type="EMBL" id="MBJ6367776.1"/>
    </source>
</evidence>
<dbReference type="Gene3D" id="2.130.10.130">
    <property type="entry name" value="Integrin alpha, N-terminal"/>
    <property type="match status" value="3"/>
</dbReference>
<dbReference type="InterPro" id="IPR028994">
    <property type="entry name" value="Integrin_alpha_N"/>
</dbReference>
<keyword evidence="1" id="KW-0732">Signal</keyword>
<dbReference type="PANTHER" id="PTHR16026">
    <property type="entry name" value="CARTILAGE ACIDIC PROTEIN 1"/>
    <property type="match status" value="1"/>
</dbReference>
<keyword evidence="4" id="KW-1185">Reference proteome</keyword>